<dbReference type="RefSeq" id="WP_185445039.1">
    <property type="nucleotide sequence ID" value="NZ_CP043661.1"/>
</dbReference>
<dbReference type="KEGG" id="kqi:F1D05_37905"/>
<feature type="domain" description="GP-PDE" evidence="2">
    <location>
        <begin position="46"/>
        <end position="347"/>
    </location>
</feature>
<evidence type="ECO:0000313" key="4">
    <source>
        <dbReference type="Proteomes" id="UP000515563"/>
    </source>
</evidence>
<protein>
    <submittedName>
        <fullName evidence="3">Glycerophosphodiester phosphodiesterase</fullName>
    </submittedName>
</protein>
<feature type="signal peptide" evidence="1">
    <location>
        <begin position="1"/>
        <end position="29"/>
    </location>
</feature>
<dbReference type="Proteomes" id="UP000515563">
    <property type="component" value="Chromosome"/>
</dbReference>
<keyword evidence="4" id="KW-1185">Reference proteome</keyword>
<dbReference type="EMBL" id="CP043661">
    <property type="protein sequence ID" value="QNE22626.1"/>
    <property type="molecule type" value="Genomic_DNA"/>
</dbReference>
<proteinExistence type="predicted"/>
<dbReference type="InterPro" id="IPR030395">
    <property type="entry name" value="GP_PDE_dom"/>
</dbReference>
<dbReference type="CDD" id="cd08577">
    <property type="entry name" value="PI-PLCc_GDPD_SF_unchar3"/>
    <property type="match status" value="1"/>
</dbReference>
<dbReference type="PROSITE" id="PS51704">
    <property type="entry name" value="GP_PDE"/>
    <property type="match status" value="1"/>
</dbReference>
<reference evidence="3 4" key="2">
    <citation type="journal article" date="2020" name="Microbiol. Resour. Announc.">
        <title>Antarctic desert soil bacteria exhibit high novel natural product potential, evaluated through long-read genome sequencing and comparative genomics.</title>
        <authorList>
            <person name="Benaud N."/>
            <person name="Edwards R.J."/>
            <person name="Amos T.G."/>
            <person name="D'Agostino P.M."/>
            <person name="Gutierrez-Chavez C."/>
            <person name="Montgomery K."/>
            <person name="Nicetic I."/>
            <person name="Ferrari B.C."/>
        </authorList>
    </citation>
    <scope>NUCLEOTIDE SEQUENCE [LARGE SCALE GENOMIC DNA]</scope>
    <source>
        <strain evidence="3 4">SPB151</strain>
    </source>
</reference>
<reference evidence="4" key="1">
    <citation type="submission" date="2019-09" db="EMBL/GenBank/DDBJ databases">
        <title>Antimicrobial potential of Antarctic Bacteria.</title>
        <authorList>
            <person name="Benaud N."/>
            <person name="Edwards R.J."/>
            <person name="Ferrari B.C."/>
        </authorList>
    </citation>
    <scope>NUCLEOTIDE SEQUENCE [LARGE SCALE GENOMIC DNA]</scope>
    <source>
        <strain evidence="4">SPB151</strain>
    </source>
</reference>
<gene>
    <name evidence="3" type="ORF">F1D05_37905</name>
</gene>
<evidence type="ECO:0000259" key="2">
    <source>
        <dbReference type="PROSITE" id="PS51704"/>
    </source>
</evidence>
<dbReference type="PANTHER" id="PTHR46211">
    <property type="entry name" value="GLYCEROPHOSPHORYL DIESTER PHOSPHODIESTERASE"/>
    <property type="match status" value="1"/>
</dbReference>
<dbReference type="GO" id="GO:0006629">
    <property type="term" value="P:lipid metabolic process"/>
    <property type="evidence" value="ECO:0007669"/>
    <property type="project" value="InterPro"/>
</dbReference>
<organism evidence="3 4">
    <name type="scientific">Kribbella qitaiheensis</name>
    <dbReference type="NCBI Taxonomy" id="1544730"/>
    <lineage>
        <taxon>Bacteria</taxon>
        <taxon>Bacillati</taxon>
        <taxon>Actinomycetota</taxon>
        <taxon>Actinomycetes</taxon>
        <taxon>Propionibacteriales</taxon>
        <taxon>Kribbellaceae</taxon>
        <taxon>Kribbella</taxon>
    </lineage>
</organism>
<dbReference type="Pfam" id="PF13653">
    <property type="entry name" value="GDPD_2"/>
    <property type="match status" value="1"/>
</dbReference>
<dbReference type="InterPro" id="IPR017946">
    <property type="entry name" value="PLC-like_Pdiesterase_TIM-brl"/>
</dbReference>
<dbReference type="PANTHER" id="PTHR46211:SF14">
    <property type="entry name" value="GLYCEROPHOSPHODIESTER PHOSPHODIESTERASE"/>
    <property type="match status" value="1"/>
</dbReference>
<dbReference type="Pfam" id="PF03009">
    <property type="entry name" value="GDPD"/>
    <property type="match status" value="1"/>
</dbReference>
<evidence type="ECO:0000256" key="1">
    <source>
        <dbReference type="SAM" id="SignalP"/>
    </source>
</evidence>
<sequence>MRRLPRALLPLALTAGLLNQGLATLPASASASASASISALGNHRDFDIQGHRGGLGLTVESTIASFSRGLELGVTTLELDVQITQDGQAVVTHDRQVTGSKCKDTGPYTPNDPEYPYVGKFINTLTLAQVKQLDCGSLPQAGFPGQTPDPGARMPELREVFDLVHRFHANGVKLNVETKVEAGAPSQTAPREQFVQVVAQEIRKAHIARQVTIQSFDWGSLMRMRQVAPELPLVALTNYDFLETGKPGKSPWLGGIDIDDFGGDLVKATKSFGAAAISPVHGFPQNGKVTDPSYQPYVTADMVRSAHQAGMKVVPWTVDDPATMQWLIGLGVDGVISDYPDRVRTVAAEAGFRLPRAYDAPPVRSLPTAHAHNDYDHRRPLLDALDRGFNSVEADVWLIDGELRVAHDLADAVPGRNLENLYLEPLTQRVRMNGGQVYRHGRDFQLLIDIKSDGPTTYAAIDKALQKYRGISTVYAGGKVRRGAVTSVISGNRPLDILQAQKIRYAGYDGRLSDLNSKLPASVMPLVSDNWSKNFTWRGIGEFPAAERTKLRDIVTTAHRAGYKVRFWETPDVRGAARDALWSELTAAGVDNLNTDDLHGLEDFLRG</sequence>
<keyword evidence="1" id="KW-0732">Signal</keyword>
<dbReference type="InterPro" id="IPR039559">
    <property type="entry name" value="AIM6_PI-PLC-like_dom"/>
</dbReference>
<dbReference type="GO" id="GO:0008081">
    <property type="term" value="F:phosphoric diester hydrolase activity"/>
    <property type="evidence" value="ECO:0007669"/>
    <property type="project" value="InterPro"/>
</dbReference>
<dbReference type="SUPFAM" id="SSF51695">
    <property type="entry name" value="PLC-like phosphodiesterases"/>
    <property type="match status" value="2"/>
</dbReference>
<name>A0A7G6X8R1_9ACTN</name>
<dbReference type="Gene3D" id="3.20.20.190">
    <property type="entry name" value="Phosphatidylinositol (PI) phosphodiesterase"/>
    <property type="match status" value="2"/>
</dbReference>
<accession>A0A7G6X8R1</accession>
<evidence type="ECO:0000313" key="3">
    <source>
        <dbReference type="EMBL" id="QNE22626.1"/>
    </source>
</evidence>
<dbReference type="PROSITE" id="PS50007">
    <property type="entry name" value="PIPLC_X_DOMAIN"/>
    <property type="match status" value="1"/>
</dbReference>
<feature type="chain" id="PRO_5039191483" evidence="1">
    <location>
        <begin position="30"/>
        <end position="607"/>
    </location>
</feature>
<dbReference type="AlphaFoldDB" id="A0A7G6X8R1"/>